<evidence type="ECO:0000313" key="10">
    <source>
        <dbReference type="EMBL" id="ACV77012.1"/>
    </source>
</evidence>
<comment type="catalytic activity">
    <reaction evidence="9">
        <text>3 propionate 3-nitronate + 3 O2 + H2O = 3 3-oxopropanoate + 2 nitrate + nitrite + H2O2 + 3 H(+)</text>
        <dbReference type="Rhea" id="RHEA:57332"/>
        <dbReference type="ChEBI" id="CHEBI:15377"/>
        <dbReference type="ChEBI" id="CHEBI:15378"/>
        <dbReference type="ChEBI" id="CHEBI:15379"/>
        <dbReference type="ChEBI" id="CHEBI:16240"/>
        <dbReference type="ChEBI" id="CHEBI:16301"/>
        <dbReference type="ChEBI" id="CHEBI:17632"/>
        <dbReference type="ChEBI" id="CHEBI:33190"/>
        <dbReference type="ChEBI" id="CHEBI:136067"/>
    </reaction>
</comment>
<dbReference type="OrthoDB" id="9778912at2"/>
<accession>C8X836</accession>
<evidence type="ECO:0000256" key="5">
    <source>
        <dbReference type="ARBA" id="ARBA00022643"/>
    </source>
</evidence>
<dbReference type="GO" id="GO:0018580">
    <property type="term" value="F:nitronate monooxygenase activity"/>
    <property type="evidence" value="ECO:0007669"/>
    <property type="project" value="InterPro"/>
</dbReference>
<keyword evidence="5" id="KW-0288">FMN</keyword>
<dbReference type="KEGG" id="nml:Namu_0597"/>
<dbReference type="PANTHER" id="PTHR42747">
    <property type="entry name" value="NITRONATE MONOOXYGENASE-RELATED"/>
    <property type="match status" value="1"/>
</dbReference>
<dbReference type="GO" id="GO:0009636">
    <property type="term" value="P:response to toxic substance"/>
    <property type="evidence" value="ECO:0007669"/>
    <property type="project" value="UniProtKB-KW"/>
</dbReference>
<evidence type="ECO:0000256" key="9">
    <source>
        <dbReference type="ARBA" id="ARBA00049401"/>
    </source>
</evidence>
<evidence type="ECO:0000256" key="7">
    <source>
        <dbReference type="ARBA" id="ARBA00023033"/>
    </source>
</evidence>
<dbReference type="STRING" id="479431.Namu_0597"/>
<dbReference type="Gene3D" id="3.20.20.70">
    <property type="entry name" value="Aldolase class I"/>
    <property type="match status" value="1"/>
</dbReference>
<keyword evidence="4" id="KW-0285">Flavoprotein</keyword>
<reference evidence="10 11" key="2">
    <citation type="journal article" date="2010" name="Stand. Genomic Sci.">
        <title>Complete genome sequence of Nakamurella multipartita type strain (Y-104).</title>
        <authorList>
            <person name="Tice H."/>
            <person name="Mayilraj S."/>
            <person name="Sims D."/>
            <person name="Lapidus A."/>
            <person name="Nolan M."/>
            <person name="Lucas S."/>
            <person name="Glavina Del Rio T."/>
            <person name="Copeland A."/>
            <person name="Cheng J.F."/>
            <person name="Meincke L."/>
            <person name="Bruce D."/>
            <person name="Goodwin L."/>
            <person name="Pitluck S."/>
            <person name="Ivanova N."/>
            <person name="Mavromatis K."/>
            <person name="Ovchinnikova G."/>
            <person name="Pati A."/>
            <person name="Chen A."/>
            <person name="Palaniappan K."/>
            <person name="Land M."/>
            <person name="Hauser L."/>
            <person name="Chang Y.J."/>
            <person name="Jeffries C.D."/>
            <person name="Detter J.C."/>
            <person name="Brettin T."/>
            <person name="Rohde M."/>
            <person name="Goker M."/>
            <person name="Bristow J."/>
            <person name="Eisen J.A."/>
            <person name="Markowitz V."/>
            <person name="Hugenholtz P."/>
            <person name="Kyrpides N.C."/>
            <person name="Klenk H.P."/>
            <person name="Chen F."/>
        </authorList>
    </citation>
    <scope>NUCLEOTIDE SEQUENCE [LARGE SCALE GENOMIC DNA]</scope>
    <source>
        <strain evidence="11">ATCC 700099 / DSM 44233 / CIP 104796 / JCM 9543 / NBRC 105858 / Y-104</strain>
    </source>
</reference>
<dbReference type="Pfam" id="PF03060">
    <property type="entry name" value="NMO"/>
    <property type="match status" value="1"/>
</dbReference>
<dbReference type="SUPFAM" id="SSF51412">
    <property type="entry name" value="Inosine monophosphate dehydrogenase (IMPDH)"/>
    <property type="match status" value="1"/>
</dbReference>
<keyword evidence="7" id="KW-0503">Monooxygenase</keyword>
<dbReference type="AlphaFoldDB" id="C8X836"/>
<dbReference type="InParanoid" id="C8X836"/>
<dbReference type="HOGENOM" id="CLU_038732_5_1_11"/>
<comment type="cofactor">
    <cofactor evidence="1">
        <name>FMN</name>
        <dbReference type="ChEBI" id="CHEBI:58210"/>
    </cofactor>
</comment>
<evidence type="ECO:0000256" key="3">
    <source>
        <dbReference type="ARBA" id="ARBA00022575"/>
    </source>
</evidence>
<dbReference type="RefSeq" id="WP_015745929.1">
    <property type="nucleotide sequence ID" value="NC_013235.1"/>
</dbReference>
<reference evidence="11" key="1">
    <citation type="submission" date="2009-09" db="EMBL/GenBank/DDBJ databases">
        <title>The complete genome of Nakamurella multipartita DSM 44233.</title>
        <authorList>
            <consortium name="US DOE Joint Genome Institute (JGI-PGF)"/>
            <person name="Lucas S."/>
            <person name="Copeland A."/>
            <person name="Lapidus A."/>
            <person name="Glavina del Rio T."/>
            <person name="Dalin E."/>
            <person name="Tice H."/>
            <person name="Bruce D."/>
            <person name="Goodwin L."/>
            <person name="Pitluck S."/>
            <person name="Kyrpides N."/>
            <person name="Mavromatis K."/>
            <person name="Ivanova N."/>
            <person name="Ovchinnikova G."/>
            <person name="Sims D."/>
            <person name="Meincke L."/>
            <person name="Brettin T."/>
            <person name="Detter J.C."/>
            <person name="Han C."/>
            <person name="Larimer F."/>
            <person name="Land M."/>
            <person name="Hauser L."/>
            <person name="Markowitz V."/>
            <person name="Cheng J.-F."/>
            <person name="Hugenholtz P."/>
            <person name="Woyke T."/>
            <person name="Wu D."/>
            <person name="Klenk H.-P."/>
            <person name="Eisen J.A."/>
        </authorList>
    </citation>
    <scope>NUCLEOTIDE SEQUENCE [LARGE SCALE GENOMIC DNA]</scope>
    <source>
        <strain evidence="11">ATCC 700099 / DSM 44233 / CIP 104796 / JCM 9543 / NBRC 105858 / Y-104</strain>
    </source>
</reference>
<name>C8X836_NAKMY</name>
<gene>
    <name evidence="10" type="ordered locus">Namu_0597</name>
</gene>
<dbReference type="InterPro" id="IPR004136">
    <property type="entry name" value="NMO"/>
</dbReference>
<keyword evidence="6" id="KW-0560">Oxidoreductase</keyword>
<dbReference type="Proteomes" id="UP000002218">
    <property type="component" value="Chromosome"/>
</dbReference>
<proteinExistence type="inferred from homology"/>
<keyword evidence="3" id="KW-0216">Detoxification</keyword>
<organism evidence="10 11">
    <name type="scientific">Nakamurella multipartita (strain ATCC 700099 / DSM 44233 / CIP 104796 / JCM 9543 / NBRC 105858 / Y-104)</name>
    <name type="common">Microsphaera multipartita</name>
    <dbReference type="NCBI Taxonomy" id="479431"/>
    <lineage>
        <taxon>Bacteria</taxon>
        <taxon>Bacillati</taxon>
        <taxon>Actinomycetota</taxon>
        <taxon>Actinomycetes</taxon>
        <taxon>Nakamurellales</taxon>
        <taxon>Nakamurellaceae</taxon>
        <taxon>Nakamurella</taxon>
    </lineage>
</organism>
<evidence type="ECO:0000256" key="2">
    <source>
        <dbReference type="ARBA" id="ARBA00009881"/>
    </source>
</evidence>
<evidence type="ECO:0000256" key="8">
    <source>
        <dbReference type="ARBA" id="ARBA00031155"/>
    </source>
</evidence>
<evidence type="ECO:0000256" key="1">
    <source>
        <dbReference type="ARBA" id="ARBA00001917"/>
    </source>
</evidence>
<dbReference type="InterPro" id="IPR013785">
    <property type="entry name" value="Aldolase_TIM"/>
</dbReference>
<evidence type="ECO:0000256" key="4">
    <source>
        <dbReference type="ARBA" id="ARBA00022630"/>
    </source>
</evidence>
<evidence type="ECO:0000313" key="11">
    <source>
        <dbReference type="Proteomes" id="UP000002218"/>
    </source>
</evidence>
<dbReference type="CDD" id="cd04730">
    <property type="entry name" value="NPD_like"/>
    <property type="match status" value="1"/>
</dbReference>
<comment type="similarity">
    <text evidence="2">Belongs to the nitronate monooxygenase family. NMO class I subfamily.</text>
</comment>
<evidence type="ECO:0000256" key="6">
    <source>
        <dbReference type="ARBA" id="ARBA00023002"/>
    </source>
</evidence>
<dbReference type="GO" id="GO:0051213">
    <property type="term" value="F:dioxygenase activity"/>
    <property type="evidence" value="ECO:0007669"/>
    <property type="project" value="UniProtKB-KW"/>
</dbReference>
<sequence length="338" mass="34426">MSGLVDLAVAATVLAAPMAGGPSTPDLVTATAAAGSLGFLAGGYRTAAQLAAQIAEVRAITPTFGVNLFAPNPIPVDPQAYAQYAARLAERADHFGVVLPPRPIEDDDGWPDKLDLLIEDPVPLVSFTFGLPPARAIRALQRAGSAVAQTVTGPAEARWALDAGADLLIVQSADAGGHSAVFDPSVRPPSPALPDLIRQIAATTPRPLIAAGGLSSADRVAAALRAGAAAVMVGTALLLADEAGTSAVHRAAIAGRPGPTVITRAFTGRPARGLVNEFIVQFEPRAPLGYPALHHLTSPLRKAAAAAGDPEWVHLWAGTGHGAVTPGPVADILRRLAV</sequence>
<dbReference type="eggNOG" id="COG2070">
    <property type="taxonomic scope" value="Bacteria"/>
</dbReference>
<keyword evidence="11" id="KW-1185">Reference proteome</keyword>
<dbReference type="PANTHER" id="PTHR42747:SF3">
    <property type="entry name" value="NITRONATE MONOOXYGENASE-RELATED"/>
    <property type="match status" value="1"/>
</dbReference>
<keyword evidence="10" id="KW-0223">Dioxygenase</keyword>
<dbReference type="EMBL" id="CP001737">
    <property type="protein sequence ID" value="ACV77012.1"/>
    <property type="molecule type" value="Genomic_DNA"/>
</dbReference>
<protein>
    <recommendedName>
        <fullName evidence="8">Propionate 3-nitronate monooxygenase</fullName>
    </recommendedName>
</protein>